<feature type="compositionally biased region" description="Low complexity" evidence="12">
    <location>
        <begin position="421"/>
        <end position="433"/>
    </location>
</feature>
<evidence type="ECO:0000256" key="9">
    <source>
        <dbReference type="ARBA" id="ARBA00072973"/>
    </source>
</evidence>
<dbReference type="Pfam" id="PF22992">
    <property type="entry name" value="C2CH-4th_BIRD-IDD"/>
    <property type="match status" value="1"/>
</dbReference>
<evidence type="ECO:0000256" key="4">
    <source>
        <dbReference type="ARBA" id="ARBA00022833"/>
    </source>
</evidence>
<dbReference type="GO" id="GO:0008270">
    <property type="term" value="F:zinc ion binding"/>
    <property type="evidence" value="ECO:0007669"/>
    <property type="project" value="UniProtKB-KW"/>
</dbReference>
<protein>
    <recommendedName>
        <fullName evidence="9">Protein EARLY HEADING DATE 2</fullName>
    </recommendedName>
    <alternativeName>
        <fullName evidence="10">Protein RICE INDETERMINATE 1</fullName>
    </alternativeName>
</protein>
<keyword evidence="4" id="KW-0862">Zinc</keyword>
<feature type="region of interest" description="Disordered" evidence="12">
    <location>
        <begin position="1"/>
        <end position="38"/>
    </location>
</feature>
<dbReference type="FunFam" id="3.30.160.60:FF:000131">
    <property type="entry name" value="protein indeterminate-domain 5, chloroplastic-like"/>
    <property type="match status" value="1"/>
</dbReference>
<keyword evidence="15" id="KW-1185">Reference proteome</keyword>
<dbReference type="PROSITE" id="PS50157">
    <property type="entry name" value="ZINC_FINGER_C2H2_2"/>
    <property type="match status" value="1"/>
</dbReference>
<keyword evidence="1" id="KW-0479">Metal-binding</keyword>
<dbReference type="Pfam" id="PF00096">
    <property type="entry name" value="zf-C2H2"/>
    <property type="match status" value="1"/>
</dbReference>
<dbReference type="InterPro" id="IPR055187">
    <property type="entry name" value="C2CH-3rd_BIRD-IDD"/>
</dbReference>
<keyword evidence="3 11" id="KW-0863">Zinc-finger</keyword>
<evidence type="ECO:0000256" key="5">
    <source>
        <dbReference type="ARBA" id="ARBA00023015"/>
    </source>
</evidence>
<comment type="function">
    <text evidence="8">Transcription activator that acts as a flowering master switch in both long and short days, independently of the circadian clock. Promotes flowering upstream of HD1 by up-regulating FTL1, FTL4, FTL5, FTL6, EHD1, HD3A and RFT1. Seems to repress FTL11 expression. May recognize the consensus motif 5'-TTTGTCGTAAT-3' in target gene promoters.</text>
</comment>
<gene>
    <name evidence="14" type="ORF">QYE76_070137</name>
</gene>
<dbReference type="FunFam" id="3.30.160.60:FF:000554">
    <property type="entry name" value="protein indeterminate-domain 12-like"/>
    <property type="match status" value="1"/>
</dbReference>
<dbReference type="PANTHER" id="PTHR10593">
    <property type="entry name" value="SERINE/THREONINE-PROTEIN KINASE RIO"/>
    <property type="match status" value="1"/>
</dbReference>
<feature type="region of interest" description="Disordered" evidence="12">
    <location>
        <begin position="298"/>
        <end position="322"/>
    </location>
</feature>
<feature type="domain" description="C2H2-type" evidence="13">
    <location>
        <begin position="101"/>
        <end position="123"/>
    </location>
</feature>
<dbReference type="Pfam" id="PF22995">
    <property type="entry name" value="C2CH-3rd_BIRD-IDD"/>
    <property type="match status" value="1"/>
</dbReference>
<dbReference type="InterPro" id="IPR036236">
    <property type="entry name" value="Znf_C2H2_sf"/>
</dbReference>
<feature type="region of interest" description="Disordered" evidence="12">
    <location>
        <begin position="541"/>
        <end position="565"/>
    </location>
</feature>
<keyword evidence="7" id="KW-0804">Transcription</keyword>
<dbReference type="AlphaFoldDB" id="A0AAD8SJL1"/>
<evidence type="ECO:0000256" key="12">
    <source>
        <dbReference type="SAM" id="MobiDB-lite"/>
    </source>
</evidence>
<evidence type="ECO:0000256" key="6">
    <source>
        <dbReference type="ARBA" id="ARBA00023159"/>
    </source>
</evidence>
<organism evidence="14 15">
    <name type="scientific">Lolium multiflorum</name>
    <name type="common">Italian ryegrass</name>
    <name type="synonym">Lolium perenne subsp. multiflorum</name>
    <dbReference type="NCBI Taxonomy" id="4521"/>
    <lineage>
        <taxon>Eukaryota</taxon>
        <taxon>Viridiplantae</taxon>
        <taxon>Streptophyta</taxon>
        <taxon>Embryophyta</taxon>
        <taxon>Tracheophyta</taxon>
        <taxon>Spermatophyta</taxon>
        <taxon>Magnoliopsida</taxon>
        <taxon>Liliopsida</taxon>
        <taxon>Poales</taxon>
        <taxon>Poaceae</taxon>
        <taxon>BOP clade</taxon>
        <taxon>Pooideae</taxon>
        <taxon>Poodae</taxon>
        <taxon>Poeae</taxon>
        <taxon>Poeae Chloroplast Group 2 (Poeae type)</taxon>
        <taxon>Loliodinae</taxon>
        <taxon>Loliinae</taxon>
        <taxon>Lolium</taxon>
    </lineage>
</organism>
<dbReference type="InterPro" id="IPR013087">
    <property type="entry name" value="Znf_C2H2_type"/>
</dbReference>
<evidence type="ECO:0000313" key="14">
    <source>
        <dbReference type="EMBL" id="KAK1652332.1"/>
    </source>
</evidence>
<dbReference type="Proteomes" id="UP001231189">
    <property type="component" value="Unassembled WGS sequence"/>
</dbReference>
<evidence type="ECO:0000313" key="15">
    <source>
        <dbReference type="Proteomes" id="UP001231189"/>
    </source>
</evidence>
<dbReference type="SMART" id="SM00355">
    <property type="entry name" value="ZnF_C2H2"/>
    <property type="match status" value="3"/>
</dbReference>
<feature type="region of interest" description="Disordered" evidence="12">
    <location>
        <begin position="370"/>
        <end position="392"/>
    </location>
</feature>
<dbReference type="EMBL" id="JAUUTY010000004">
    <property type="protein sequence ID" value="KAK1652332.1"/>
    <property type="molecule type" value="Genomic_DNA"/>
</dbReference>
<feature type="region of interest" description="Disordered" evidence="12">
    <location>
        <begin position="421"/>
        <end position="448"/>
    </location>
</feature>
<keyword evidence="6" id="KW-0010">Activator</keyword>
<dbReference type="SUPFAM" id="SSF57667">
    <property type="entry name" value="beta-beta-alpha zinc fingers"/>
    <property type="match status" value="1"/>
</dbReference>
<name>A0AAD8SJL1_LOLMU</name>
<evidence type="ECO:0000256" key="3">
    <source>
        <dbReference type="ARBA" id="ARBA00022771"/>
    </source>
</evidence>
<dbReference type="InterPro" id="IPR031140">
    <property type="entry name" value="IDD1-16"/>
</dbReference>
<feature type="compositionally biased region" description="Pro residues" evidence="12">
    <location>
        <begin position="269"/>
        <end position="279"/>
    </location>
</feature>
<evidence type="ECO:0000256" key="7">
    <source>
        <dbReference type="ARBA" id="ARBA00023163"/>
    </source>
</evidence>
<sequence>MEVEPSSERAVSSSAAAPPPQLPPPGPPAKKKRALPGMPGDYSHLRLTKTARLIYLVNQQVLLPRSIDGKHDSRLLCRRNADPDAEVIALSPKTLMATNRFVCEICSKGFQRDQNLQLHRRGHNLPWKLRQRSGKEVRKRVYVCPEPTCVHHDKSRALGDLTGIKKHFCRKHGEKKWKCEKCAKKYAVQSDWKAHAKTCGSREYRCDCGTLFSRRDSFITHRAFCDALAEDAKARASPAEDGTSAAGAPLALPAPAQAPLLAAPVPLQQVPPPPAPAPAPQKEDNQEREIVAAPDPVVQFSTPAPAPLMQSPPSVNGANVSASTSSVSANSQSLLGSMFAPSSVAPQYHPERAKPAPLCLATDASSSLFSAPASADRQQHLAPPPSPSPHMSATALLQKAAQMGATSSSSSFLRGLGLDVSSSSQASTSSGQQLHSHQGGAMQVPFSDGLQWPPRMEPEPAPMMSAGLGLALPYDSTGGPAGFPELIMGQSSMFSGKPATVDFLGLGMSPTGATASRGFSVFMQPMGGAVGMAGSGAGSTETFGVAGRGPQAKPWERNPSSSPIL</sequence>
<dbReference type="InterPro" id="IPR055185">
    <property type="entry name" value="C2CH-4th_BIRD-IDD"/>
</dbReference>
<dbReference type="Pfam" id="PF22996">
    <property type="entry name" value="C2H2-2nd_BIRD-IDD"/>
    <property type="match status" value="1"/>
</dbReference>
<evidence type="ECO:0000256" key="1">
    <source>
        <dbReference type="ARBA" id="ARBA00022723"/>
    </source>
</evidence>
<dbReference type="Gene3D" id="3.30.160.60">
    <property type="entry name" value="Classic Zinc Finger"/>
    <property type="match status" value="2"/>
</dbReference>
<keyword evidence="5" id="KW-0805">Transcription regulation</keyword>
<accession>A0AAD8SJL1</accession>
<evidence type="ECO:0000256" key="11">
    <source>
        <dbReference type="PROSITE-ProRule" id="PRU00042"/>
    </source>
</evidence>
<dbReference type="GO" id="GO:0005634">
    <property type="term" value="C:nucleus"/>
    <property type="evidence" value="ECO:0007669"/>
    <property type="project" value="TreeGrafter"/>
</dbReference>
<dbReference type="InterPro" id="IPR055186">
    <property type="entry name" value="C2H2-2nd_BIRD-IDD"/>
</dbReference>
<proteinExistence type="predicted"/>
<evidence type="ECO:0000259" key="13">
    <source>
        <dbReference type="PROSITE" id="PS50157"/>
    </source>
</evidence>
<feature type="compositionally biased region" description="Pro residues" evidence="12">
    <location>
        <begin position="17"/>
        <end position="28"/>
    </location>
</feature>
<reference evidence="14" key="1">
    <citation type="submission" date="2023-07" db="EMBL/GenBank/DDBJ databases">
        <title>A chromosome-level genome assembly of Lolium multiflorum.</title>
        <authorList>
            <person name="Chen Y."/>
            <person name="Copetti D."/>
            <person name="Kolliker R."/>
            <person name="Studer B."/>
        </authorList>
    </citation>
    <scope>NUCLEOTIDE SEQUENCE</scope>
    <source>
        <strain evidence="14">02402/16</strain>
        <tissue evidence="14">Leaf</tissue>
    </source>
</reference>
<evidence type="ECO:0000256" key="2">
    <source>
        <dbReference type="ARBA" id="ARBA00022737"/>
    </source>
</evidence>
<dbReference type="PANTHER" id="PTHR10593:SF188">
    <property type="entry name" value="ZINC FINGER PROTEIN GAI-ASSOCIATED FACTOR 1"/>
    <property type="match status" value="1"/>
</dbReference>
<dbReference type="GO" id="GO:0003700">
    <property type="term" value="F:DNA-binding transcription factor activity"/>
    <property type="evidence" value="ECO:0007669"/>
    <property type="project" value="TreeGrafter"/>
</dbReference>
<keyword evidence="2" id="KW-0677">Repeat</keyword>
<feature type="region of interest" description="Disordered" evidence="12">
    <location>
        <begin position="266"/>
        <end position="286"/>
    </location>
</feature>
<comment type="caution">
    <text evidence="14">The sequence shown here is derived from an EMBL/GenBank/DDBJ whole genome shotgun (WGS) entry which is preliminary data.</text>
</comment>
<evidence type="ECO:0000256" key="10">
    <source>
        <dbReference type="ARBA" id="ARBA00083437"/>
    </source>
</evidence>
<dbReference type="PROSITE" id="PS00028">
    <property type="entry name" value="ZINC_FINGER_C2H2_1"/>
    <property type="match status" value="1"/>
</dbReference>
<evidence type="ECO:0000256" key="8">
    <source>
        <dbReference type="ARBA" id="ARBA00059785"/>
    </source>
</evidence>